<dbReference type="Gene3D" id="1.10.3120.10">
    <property type="entry name" value="Trigger factor, C-terminal domain"/>
    <property type="match status" value="1"/>
</dbReference>
<dbReference type="InterPro" id="IPR008881">
    <property type="entry name" value="Trigger_fac_ribosome-bd_bac"/>
</dbReference>
<gene>
    <name evidence="2" type="primary">tig_17</name>
    <name evidence="2" type="ORF">SDC9_38281</name>
</gene>
<dbReference type="GO" id="GO:0051083">
    <property type="term" value="P:'de novo' cotranslational protein folding"/>
    <property type="evidence" value="ECO:0007669"/>
    <property type="project" value="TreeGrafter"/>
</dbReference>
<dbReference type="SUPFAM" id="SSF109998">
    <property type="entry name" value="Triger factor/SurA peptide-binding domain-like"/>
    <property type="match status" value="1"/>
</dbReference>
<dbReference type="PANTHER" id="PTHR30560">
    <property type="entry name" value="TRIGGER FACTOR CHAPERONE AND PEPTIDYL-PROLYL CIS/TRANS ISOMERASE"/>
    <property type="match status" value="1"/>
</dbReference>
<dbReference type="EC" id="5.2.1.8" evidence="2"/>
<dbReference type="InterPro" id="IPR027304">
    <property type="entry name" value="Trigger_fact/SurA_dom_sf"/>
</dbReference>
<dbReference type="InterPro" id="IPR037041">
    <property type="entry name" value="Trigger_fac_C_sf"/>
</dbReference>
<dbReference type="EMBL" id="VSSQ01000350">
    <property type="protein sequence ID" value="MPL92184.1"/>
    <property type="molecule type" value="Genomic_DNA"/>
</dbReference>
<keyword evidence="2" id="KW-0413">Isomerase</keyword>
<dbReference type="Pfam" id="PF05697">
    <property type="entry name" value="Trigger_N"/>
    <property type="match status" value="1"/>
</dbReference>
<dbReference type="AlphaFoldDB" id="A0A644VL93"/>
<dbReference type="PANTHER" id="PTHR30560:SF3">
    <property type="entry name" value="TRIGGER FACTOR-LIKE PROTEIN TIG, CHLOROPLASTIC"/>
    <property type="match status" value="1"/>
</dbReference>
<dbReference type="GO" id="GO:0044183">
    <property type="term" value="F:protein folding chaperone"/>
    <property type="evidence" value="ECO:0007669"/>
    <property type="project" value="TreeGrafter"/>
</dbReference>
<feature type="domain" description="Trigger factor ribosome-binding bacterial" evidence="1">
    <location>
        <begin position="1"/>
        <end position="148"/>
    </location>
</feature>
<protein>
    <submittedName>
        <fullName evidence="2">Trigger factor</fullName>
        <ecNumber evidence="2">5.2.1.8</ecNumber>
    </submittedName>
</protein>
<organism evidence="2">
    <name type="scientific">bioreactor metagenome</name>
    <dbReference type="NCBI Taxonomy" id="1076179"/>
    <lineage>
        <taxon>unclassified sequences</taxon>
        <taxon>metagenomes</taxon>
        <taxon>ecological metagenomes</taxon>
    </lineage>
</organism>
<dbReference type="InterPro" id="IPR005215">
    <property type="entry name" value="Trig_fac"/>
</dbReference>
<dbReference type="NCBIfam" id="TIGR00115">
    <property type="entry name" value="tig"/>
    <property type="match status" value="1"/>
</dbReference>
<comment type="caution">
    <text evidence="2">The sequence shown here is derived from an EMBL/GenBank/DDBJ whole genome shotgun (WGS) entry which is preliminary data.</text>
</comment>
<dbReference type="PIRSF" id="PIRSF003095">
    <property type="entry name" value="Trigger_factor"/>
    <property type="match status" value="1"/>
</dbReference>
<reference evidence="2" key="1">
    <citation type="submission" date="2019-08" db="EMBL/GenBank/DDBJ databases">
        <authorList>
            <person name="Kucharzyk K."/>
            <person name="Murdoch R.W."/>
            <person name="Higgins S."/>
            <person name="Loffler F."/>
        </authorList>
    </citation>
    <scope>NUCLEOTIDE SEQUENCE</scope>
</reference>
<sequence>MNIVRKDIDSSNATITISIEKADYSEKVEKTLRDYRKKANIPGFRPGMVPLGLLKKMYGKSILAEEINKILSDELYKYIQDNKINMLGEPLPNETDQKDIDFSTQEDFEFVFDLGLAPEFEVELNKKDKVKYYQITPSEEMINNQIKSYTGRYGKYVQEESVEEKDMVKGVLTELTEGKVKESGIQVQDAVLTPAYMKDEASKALFANAKVGDTITFNPKTAFENEAEISSLLKISKEEVAEVTADFQFIIESITRYHEAEIDQDLFDKVYGEGVVKSAEEFTEKIKANIQETLAQDSEYKFGIDAREVLVKKYDDLAFPDTFLKRWLMATNKNLTAETLETDYPKMIADLKWQLIKDKIAKSNDIKVEKDDVEDFGRKIARSQFAQYGMIGMDDAILDNYVKDMLKKEETLKNIIDKVAENKVLDIIKNAVKVDTKEVSIEEFNKMFE</sequence>
<accession>A0A644VL93</accession>
<dbReference type="GO" id="GO:0043335">
    <property type="term" value="P:protein unfolding"/>
    <property type="evidence" value="ECO:0007669"/>
    <property type="project" value="TreeGrafter"/>
</dbReference>
<evidence type="ECO:0000259" key="1">
    <source>
        <dbReference type="Pfam" id="PF05697"/>
    </source>
</evidence>
<dbReference type="Gene3D" id="3.30.70.1050">
    <property type="entry name" value="Trigger factor ribosome-binding domain"/>
    <property type="match status" value="1"/>
</dbReference>
<dbReference type="InterPro" id="IPR036611">
    <property type="entry name" value="Trigger_fac_ribosome-bd_sf"/>
</dbReference>
<proteinExistence type="predicted"/>
<evidence type="ECO:0000313" key="2">
    <source>
        <dbReference type="EMBL" id="MPL92184.1"/>
    </source>
</evidence>
<dbReference type="GO" id="GO:0015031">
    <property type="term" value="P:protein transport"/>
    <property type="evidence" value="ECO:0007669"/>
    <property type="project" value="InterPro"/>
</dbReference>
<dbReference type="GO" id="GO:0003755">
    <property type="term" value="F:peptidyl-prolyl cis-trans isomerase activity"/>
    <property type="evidence" value="ECO:0007669"/>
    <property type="project" value="UniProtKB-EC"/>
</dbReference>
<dbReference type="GO" id="GO:0043022">
    <property type="term" value="F:ribosome binding"/>
    <property type="evidence" value="ECO:0007669"/>
    <property type="project" value="TreeGrafter"/>
</dbReference>
<name>A0A644VL93_9ZZZZ</name>
<dbReference type="SUPFAM" id="SSF102735">
    <property type="entry name" value="Trigger factor ribosome-binding domain"/>
    <property type="match status" value="1"/>
</dbReference>